<feature type="transmembrane region" description="Helical" evidence="5">
    <location>
        <begin position="207"/>
        <end position="229"/>
    </location>
</feature>
<comment type="caution">
    <text evidence="6">The sequence shown here is derived from an EMBL/GenBank/DDBJ whole genome shotgun (WGS) entry which is preliminary data.</text>
</comment>
<name>A0AAD7UMG5_9STRA</name>
<keyword evidence="3 5" id="KW-1133">Transmembrane helix</keyword>
<feature type="transmembrane region" description="Helical" evidence="5">
    <location>
        <begin position="241"/>
        <end position="264"/>
    </location>
</feature>
<dbReference type="SMART" id="SM01417">
    <property type="entry name" value="Solute_trans_a"/>
    <property type="match status" value="1"/>
</dbReference>
<keyword evidence="7" id="KW-1185">Reference proteome</keyword>
<feature type="transmembrane region" description="Helical" evidence="5">
    <location>
        <begin position="61"/>
        <end position="81"/>
    </location>
</feature>
<evidence type="ECO:0000256" key="1">
    <source>
        <dbReference type="ARBA" id="ARBA00004141"/>
    </source>
</evidence>
<evidence type="ECO:0000313" key="6">
    <source>
        <dbReference type="EMBL" id="KAJ8612819.1"/>
    </source>
</evidence>
<protein>
    <recommendedName>
        <fullName evidence="8">Transmembrane protein</fullName>
    </recommendedName>
</protein>
<dbReference type="Proteomes" id="UP001230188">
    <property type="component" value="Unassembled WGS sequence"/>
</dbReference>
<dbReference type="GO" id="GO:0016020">
    <property type="term" value="C:membrane"/>
    <property type="evidence" value="ECO:0007669"/>
    <property type="project" value="UniProtKB-SubCell"/>
</dbReference>
<reference evidence="6" key="1">
    <citation type="submission" date="2023-01" db="EMBL/GenBank/DDBJ databases">
        <title>Metagenome sequencing of chrysophaentin producing Chrysophaeum taylorii.</title>
        <authorList>
            <person name="Davison J."/>
            <person name="Bewley C."/>
        </authorList>
    </citation>
    <scope>NUCLEOTIDE SEQUENCE</scope>
    <source>
        <strain evidence="6">NIES-1699</strain>
    </source>
</reference>
<dbReference type="EMBL" id="JAQMWT010000040">
    <property type="protein sequence ID" value="KAJ8612819.1"/>
    <property type="molecule type" value="Genomic_DNA"/>
</dbReference>
<feature type="transmembrane region" description="Helical" evidence="5">
    <location>
        <begin position="183"/>
        <end position="201"/>
    </location>
</feature>
<organism evidence="6 7">
    <name type="scientific">Chrysophaeum taylorii</name>
    <dbReference type="NCBI Taxonomy" id="2483200"/>
    <lineage>
        <taxon>Eukaryota</taxon>
        <taxon>Sar</taxon>
        <taxon>Stramenopiles</taxon>
        <taxon>Ochrophyta</taxon>
        <taxon>Pelagophyceae</taxon>
        <taxon>Pelagomonadales</taxon>
        <taxon>Pelagomonadaceae</taxon>
        <taxon>Chrysophaeum</taxon>
    </lineage>
</organism>
<accession>A0AAD7UMG5</accession>
<keyword evidence="2 5" id="KW-0812">Transmembrane</keyword>
<dbReference type="AlphaFoldDB" id="A0AAD7UMG5"/>
<feature type="transmembrane region" description="Helical" evidence="5">
    <location>
        <begin position="25"/>
        <end position="49"/>
    </location>
</feature>
<evidence type="ECO:0000256" key="4">
    <source>
        <dbReference type="ARBA" id="ARBA00023136"/>
    </source>
</evidence>
<feature type="transmembrane region" description="Helical" evidence="5">
    <location>
        <begin position="279"/>
        <end position="299"/>
    </location>
</feature>
<evidence type="ECO:0000256" key="3">
    <source>
        <dbReference type="ARBA" id="ARBA00022989"/>
    </source>
</evidence>
<sequence>MPLTIGDLTSRFDPSKRDVGAQFDIWLTLLALIACMETFGVCCLATWRFARKVYNVRLQRWTMRIMLIGPVYSWLMWVSLWTPSLDYFIAIPVGFYEAYAFYCFYALLVCFADGEDRVIMALSSLPGPPTAYVYYPFFGETVNCGAHYTPLFGGRVQYAKLARFGTSRELLGFLRRGVTQAMIIKPLAVVVMLLMNLYGYINYANYARIFSIVSLWLVANSLTQLYHVILPRIRGLGGEKLFVVLLLMIVVLIIQDTVVSALLINSGTSSATSELPTRLIFILTILEFTAFATIFYRLLPPEKFAQIAWTNSNANLTNLAPPPPRHATRTLLLDDRGG</sequence>
<comment type="subcellular location">
    <subcellularLocation>
        <location evidence="1">Membrane</location>
        <topology evidence="1">Multi-pass membrane protein</topology>
    </subcellularLocation>
</comment>
<dbReference type="InterPro" id="IPR005178">
    <property type="entry name" value="Ostalpha/TMEM184C"/>
</dbReference>
<dbReference type="Pfam" id="PF03619">
    <property type="entry name" value="Solute_trans_a"/>
    <property type="match status" value="1"/>
</dbReference>
<dbReference type="PANTHER" id="PTHR23423">
    <property type="entry name" value="ORGANIC SOLUTE TRANSPORTER-RELATED"/>
    <property type="match status" value="1"/>
</dbReference>
<keyword evidence="4 5" id="KW-0472">Membrane</keyword>
<evidence type="ECO:0008006" key="8">
    <source>
        <dbReference type="Google" id="ProtNLM"/>
    </source>
</evidence>
<proteinExistence type="predicted"/>
<gene>
    <name evidence="6" type="ORF">CTAYLR_002041</name>
</gene>
<evidence type="ECO:0000313" key="7">
    <source>
        <dbReference type="Proteomes" id="UP001230188"/>
    </source>
</evidence>
<feature type="transmembrane region" description="Helical" evidence="5">
    <location>
        <begin position="87"/>
        <end position="112"/>
    </location>
</feature>
<evidence type="ECO:0000256" key="2">
    <source>
        <dbReference type="ARBA" id="ARBA00022692"/>
    </source>
</evidence>
<evidence type="ECO:0000256" key="5">
    <source>
        <dbReference type="SAM" id="Phobius"/>
    </source>
</evidence>